<proteinExistence type="predicted"/>
<name>A0A2N7VU22_9BURK</name>
<organism evidence="1 2">
    <name type="scientific">Trinickia soli</name>
    <dbReference type="NCBI Taxonomy" id="380675"/>
    <lineage>
        <taxon>Bacteria</taxon>
        <taxon>Pseudomonadati</taxon>
        <taxon>Pseudomonadota</taxon>
        <taxon>Betaproteobacteria</taxon>
        <taxon>Burkholderiales</taxon>
        <taxon>Burkholderiaceae</taxon>
        <taxon>Trinickia</taxon>
    </lineage>
</organism>
<evidence type="ECO:0000313" key="2">
    <source>
        <dbReference type="Proteomes" id="UP000235347"/>
    </source>
</evidence>
<dbReference type="AlphaFoldDB" id="A0A2N7VU22"/>
<accession>A0A2N7VU22</accession>
<dbReference type="EMBL" id="PNYB01000018">
    <property type="protein sequence ID" value="PMS20650.1"/>
    <property type="molecule type" value="Genomic_DNA"/>
</dbReference>
<sequence>MKTILSLILTLGVLVCGAALAVRYLPSHSTLGHDNDMKSSLMRIRLGDPKGSDLGGQGSSTDNHPSGMKFYQRSWERGSLGTVEFVHGKHSFTIDNVLSVLGMDDQDVPEGIYQWNINFGVSPEQADTHEAALARMIKLFSDLRARGWVRYIDIGDPRLTGKEAWDRLAIDSVYSLDPNYTPTINEWKSAVRKMPHWTFYADGVYLDVSLMQSNMGDFVGKTTYLLSINIRSEFAFYGIGYFSGDSEKIDNWKALLPAELPKYHAKRLKTETALKEQGYTIDTTYQDPPIKGLQESSANPQ</sequence>
<comment type="caution">
    <text evidence="1">The sequence shown here is derived from an EMBL/GenBank/DDBJ whole genome shotgun (WGS) entry which is preliminary data.</text>
</comment>
<dbReference type="Proteomes" id="UP000235347">
    <property type="component" value="Unassembled WGS sequence"/>
</dbReference>
<keyword evidence="2" id="KW-1185">Reference proteome</keyword>
<protein>
    <submittedName>
        <fullName evidence="1">Uncharacterized protein</fullName>
    </submittedName>
</protein>
<gene>
    <name evidence="1" type="ORF">C0Z19_19620</name>
</gene>
<evidence type="ECO:0000313" key="1">
    <source>
        <dbReference type="EMBL" id="PMS20650.1"/>
    </source>
</evidence>
<reference evidence="1 2" key="1">
    <citation type="submission" date="2018-01" db="EMBL/GenBank/DDBJ databases">
        <title>Whole genome analyses suggest that Burkholderia sensu lato contains two further novel genera in the rhizoxinica-symbiotica group Mycetohabitans gen. nov., and Trinickia gen. nov.: implications for the evolution of diazotrophy and nodulation in the Burkholderiaceae.</title>
        <authorList>
            <person name="Estrada-de los Santos P."/>
            <person name="Palmer M."/>
            <person name="Chavez-Ramirez B."/>
            <person name="Beukes C."/>
            <person name="Steenkamp E.T."/>
            <person name="Hirsch A.M."/>
            <person name="Manyaka P."/>
            <person name="Maluk M."/>
            <person name="Lafos M."/>
            <person name="Crook M."/>
            <person name="Gross E."/>
            <person name="Simon M.F."/>
            <person name="Bueno dos Reis Junior F."/>
            <person name="Poole P.S."/>
            <person name="Venter S.N."/>
            <person name="James E.K."/>
        </authorList>
    </citation>
    <scope>NUCLEOTIDE SEQUENCE [LARGE SCALE GENOMIC DNA]</scope>
    <source>
        <strain evidence="1 2">GP25-8</strain>
    </source>
</reference>